<dbReference type="GO" id="GO:0006897">
    <property type="term" value="P:endocytosis"/>
    <property type="evidence" value="ECO:0007669"/>
    <property type="project" value="TreeGrafter"/>
</dbReference>
<dbReference type="AlphaFoldDB" id="A0A8S1F1F3"/>
<protein>
    <recommendedName>
        <fullName evidence="3">SPIN90/Ldb17 leucine-rich domain-containing protein</fullName>
    </recommendedName>
</protein>
<dbReference type="InterPro" id="IPR016024">
    <property type="entry name" value="ARM-type_fold"/>
</dbReference>
<gene>
    <name evidence="1" type="ORF">CBOVIS_LOCUS8299</name>
</gene>
<comment type="caution">
    <text evidence="1">The sequence shown here is derived from an EMBL/GenBank/DDBJ whole genome shotgun (WGS) entry which is preliminary data.</text>
</comment>
<evidence type="ECO:0000313" key="1">
    <source>
        <dbReference type="EMBL" id="CAB3406195.1"/>
    </source>
</evidence>
<dbReference type="PANTHER" id="PTHR13357:SF1">
    <property type="entry name" value="NCK-INTERACTING PROTEIN WITH SH3 DOMAIN"/>
    <property type="match status" value="1"/>
</dbReference>
<reference evidence="1 2" key="1">
    <citation type="submission" date="2020-04" db="EMBL/GenBank/DDBJ databases">
        <authorList>
            <person name="Laetsch R D."/>
            <person name="Stevens L."/>
            <person name="Kumar S."/>
            <person name="Blaxter L. M."/>
        </authorList>
    </citation>
    <scope>NUCLEOTIDE SEQUENCE [LARGE SCALE GENOMIC DNA]</scope>
</reference>
<evidence type="ECO:0008006" key="3">
    <source>
        <dbReference type="Google" id="ProtNLM"/>
    </source>
</evidence>
<evidence type="ECO:0000313" key="2">
    <source>
        <dbReference type="Proteomes" id="UP000494206"/>
    </source>
</evidence>
<accession>A0A8S1F1F3</accession>
<sequence>MYRAPLDAKKVAQEAVDAVRETTNAPLAQCHEAVLEVLRLLSPHIDNTAFSTINQEVLEYEPNIDNCYDLRTLSSICETLYEIFMEKQELSYSSSQNDGDLCKGLEIFCDITRKTDPRIPLKIVSAMDFDWISQLLTVLQMDQDTHVRLASIEAITALLPCSETIQQMLIESRLPIILVDITSLPFNIEENSPSEISPFKRLQINALKLLSKLYTTNIPPTLDHLNYLNSEYFARLFQSLKFFDGTDVFELCVNLIYVLDETSLSFSAVTDPIINDPIACTDFGHVVISEINQKVTKRRLHFLEQIINLGKNVLEDMFYSNDLGVLARVLARECLNQEEQSNRRLCSTCLRKLVELDITGIADDSLVTEALEQN</sequence>
<keyword evidence="2" id="KW-1185">Reference proteome</keyword>
<dbReference type="PANTHER" id="PTHR13357">
    <property type="entry name" value="SH3 ADAPTER PROTEIN SPIN90 NCK INTERACTING PROTEIN WITH SH3 DOMAIN"/>
    <property type="match status" value="1"/>
</dbReference>
<dbReference type="GO" id="GO:0071933">
    <property type="term" value="F:Arp2/3 complex binding"/>
    <property type="evidence" value="ECO:0007669"/>
    <property type="project" value="TreeGrafter"/>
</dbReference>
<name>A0A8S1F1F3_9PELO</name>
<dbReference type="SUPFAM" id="SSF48371">
    <property type="entry name" value="ARM repeat"/>
    <property type="match status" value="1"/>
</dbReference>
<dbReference type="EMBL" id="CADEPM010000005">
    <property type="protein sequence ID" value="CAB3406195.1"/>
    <property type="molecule type" value="Genomic_DNA"/>
</dbReference>
<dbReference type="Proteomes" id="UP000494206">
    <property type="component" value="Unassembled WGS sequence"/>
</dbReference>
<dbReference type="InterPro" id="IPR030125">
    <property type="entry name" value="SPIN90/Ldb17"/>
</dbReference>
<organism evidence="1 2">
    <name type="scientific">Caenorhabditis bovis</name>
    <dbReference type="NCBI Taxonomy" id="2654633"/>
    <lineage>
        <taxon>Eukaryota</taxon>
        <taxon>Metazoa</taxon>
        <taxon>Ecdysozoa</taxon>
        <taxon>Nematoda</taxon>
        <taxon>Chromadorea</taxon>
        <taxon>Rhabditida</taxon>
        <taxon>Rhabditina</taxon>
        <taxon>Rhabditomorpha</taxon>
        <taxon>Rhabditoidea</taxon>
        <taxon>Rhabditidae</taxon>
        <taxon>Peloderinae</taxon>
        <taxon>Caenorhabditis</taxon>
    </lineage>
</organism>
<proteinExistence type="predicted"/>
<dbReference type="OrthoDB" id="445362at2759"/>